<dbReference type="FunFam" id="2.70.70.10:FF:000003">
    <property type="entry name" value="Murein hydrolase activator EnvC"/>
    <property type="match status" value="1"/>
</dbReference>
<dbReference type="InterPro" id="IPR016047">
    <property type="entry name" value="M23ase_b-sheet_dom"/>
</dbReference>
<evidence type="ECO:0000259" key="3">
    <source>
        <dbReference type="Pfam" id="PF01551"/>
    </source>
</evidence>
<evidence type="ECO:0000313" key="5">
    <source>
        <dbReference type="Proteomes" id="UP000315891"/>
    </source>
</evidence>
<sequence>MKSIRALAFAMTLVLLAGSGVQAQGTGDTQRKLEKVKRELKDVSAQRRRTEGQRGDASRALREADEQVGRSSRALQETEAKIARGRDDLATLQARRTALQASLGERKVELASLLRAAYTIGDAAPLKLMLSQDRVADANRLLAYHRYLQQERAQKISVLSAELAEVQQVEARIVATRRDLDAARSRQAAQLAQVTRDRSDRSALVAQLDRKVQDQRGREQALGRDAKALQRVLDQLRAAAARAERERREAAARAAREAEAAKREGKPVPPPPKPYANAAPIQVGGLGWPLSGSLIARFGGTLPDGRRSSGLLIAAAAGTPVRAVADGRVVFAEWMSGYGLICIVDHGNGSMSLYAYNDALLRDVGDDVHRGDPVASVGNSGGQGRPALYFELRRNGSPVDPAAWLRAH</sequence>
<keyword evidence="2" id="KW-0732">Signal</keyword>
<dbReference type="Pfam" id="PF01551">
    <property type="entry name" value="Peptidase_M23"/>
    <property type="match status" value="1"/>
</dbReference>
<feature type="chain" id="PRO_5021923762" evidence="2">
    <location>
        <begin position="24"/>
        <end position="408"/>
    </location>
</feature>
<dbReference type="RefSeq" id="WP_143879414.1">
    <property type="nucleotide sequence ID" value="NZ_BAABLZ010000001.1"/>
</dbReference>
<feature type="compositionally biased region" description="Basic and acidic residues" evidence="1">
    <location>
        <begin position="42"/>
        <end position="68"/>
    </location>
</feature>
<accession>A0A516V5V2</accession>
<dbReference type="SUPFAM" id="SSF51261">
    <property type="entry name" value="Duplicated hybrid motif"/>
    <property type="match status" value="1"/>
</dbReference>
<dbReference type="CDD" id="cd12797">
    <property type="entry name" value="M23_peptidase"/>
    <property type="match status" value="1"/>
</dbReference>
<evidence type="ECO:0000313" key="4">
    <source>
        <dbReference type="EMBL" id="QDQ73903.1"/>
    </source>
</evidence>
<dbReference type="OrthoDB" id="9784703at2"/>
<organism evidence="4 5">
    <name type="scientific">Pseudoluteimonas lycopersici</name>
    <dbReference type="NCBI Taxonomy" id="1324796"/>
    <lineage>
        <taxon>Bacteria</taxon>
        <taxon>Pseudomonadati</taxon>
        <taxon>Pseudomonadota</taxon>
        <taxon>Gammaproteobacteria</taxon>
        <taxon>Lysobacterales</taxon>
        <taxon>Lysobacteraceae</taxon>
        <taxon>Pseudoluteimonas</taxon>
    </lineage>
</organism>
<dbReference type="Proteomes" id="UP000315891">
    <property type="component" value="Chromosome"/>
</dbReference>
<dbReference type="Gene3D" id="6.10.250.3150">
    <property type="match status" value="1"/>
</dbReference>
<feature type="signal peptide" evidence="2">
    <location>
        <begin position="1"/>
        <end position="23"/>
    </location>
</feature>
<dbReference type="AlphaFoldDB" id="A0A516V5V2"/>
<feature type="domain" description="M23ase beta-sheet core" evidence="3">
    <location>
        <begin position="308"/>
        <end position="401"/>
    </location>
</feature>
<proteinExistence type="predicted"/>
<keyword evidence="5" id="KW-1185">Reference proteome</keyword>
<feature type="region of interest" description="Disordered" evidence="1">
    <location>
        <begin position="244"/>
        <end position="278"/>
    </location>
</feature>
<dbReference type="PANTHER" id="PTHR21666">
    <property type="entry name" value="PEPTIDASE-RELATED"/>
    <property type="match status" value="1"/>
</dbReference>
<gene>
    <name evidence="4" type="ORF">FNZ56_08455</name>
</gene>
<name>A0A516V5V2_9GAMM</name>
<dbReference type="PANTHER" id="PTHR21666:SF270">
    <property type="entry name" value="MUREIN HYDROLASE ACTIVATOR ENVC"/>
    <property type="match status" value="1"/>
</dbReference>
<protein>
    <submittedName>
        <fullName evidence="4">Peptidoglycan DD-metalloendopeptidase family protein</fullName>
    </submittedName>
</protein>
<dbReference type="GO" id="GO:0004222">
    <property type="term" value="F:metalloendopeptidase activity"/>
    <property type="evidence" value="ECO:0007669"/>
    <property type="project" value="TreeGrafter"/>
</dbReference>
<reference evidence="4 5" key="1">
    <citation type="submission" date="2019-07" db="EMBL/GenBank/DDBJ databases">
        <title>Lysobacter weifangensis sp. nov., isolated from bensulfuron-methyl contaminated farmland soil.</title>
        <authorList>
            <person name="Zhao H."/>
        </authorList>
    </citation>
    <scope>NUCLEOTIDE SEQUENCE [LARGE SCALE GENOMIC DNA]</scope>
    <source>
        <strain evidence="4 5">CC-Bw-6</strain>
    </source>
</reference>
<evidence type="ECO:0000256" key="2">
    <source>
        <dbReference type="SAM" id="SignalP"/>
    </source>
</evidence>
<feature type="compositionally biased region" description="Basic and acidic residues" evidence="1">
    <location>
        <begin position="244"/>
        <end position="266"/>
    </location>
</feature>
<dbReference type="EMBL" id="CP041742">
    <property type="protein sequence ID" value="QDQ73903.1"/>
    <property type="molecule type" value="Genomic_DNA"/>
</dbReference>
<dbReference type="Gene3D" id="2.70.70.10">
    <property type="entry name" value="Glucose Permease (Domain IIA)"/>
    <property type="match status" value="1"/>
</dbReference>
<dbReference type="InterPro" id="IPR050570">
    <property type="entry name" value="Cell_wall_metabolism_enzyme"/>
</dbReference>
<dbReference type="InterPro" id="IPR011055">
    <property type="entry name" value="Dup_hybrid_motif"/>
</dbReference>
<feature type="region of interest" description="Disordered" evidence="1">
    <location>
        <begin position="42"/>
        <end position="75"/>
    </location>
</feature>
<evidence type="ECO:0000256" key="1">
    <source>
        <dbReference type="SAM" id="MobiDB-lite"/>
    </source>
</evidence>